<evidence type="ECO:0000313" key="4">
    <source>
        <dbReference type="Proteomes" id="UP000215896"/>
    </source>
</evidence>
<dbReference type="AlphaFoldDB" id="A0A255GG56"/>
<evidence type="ECO:0000259" key="2">
    <source>
        <dbReference type="Pfam" id="PF14530"/>
    </source>
</evidence>
<evidence type="ECO:0000313" key="3">
    <source>
        <dbReference type="EMBL" id="OYO14830.1"/>
    </source>
</evidence>
<dbReference type="SUPFAM" id="SSF47240">
    <property type="entry name" value="Ferritin-like"/>
    <property type="match status" value="1"/>
</dbReference>
<dbReference type="InterPro" id="IPR012347">
    <property type="entry name" value="Ferritin-like"/>
</dbReference>
<feature type="region of interest" description="Disordered" evidence="1">
    <location>
        <begin position="1"/>
        <end position="27"/>
    </location>
</feature>
<evidence type="ECO:0000256" key="1">
    <source>
        <dbReference type="SAM" id="MobiDB-lite"/>
    </source>
</evidence>
<dbReference type="InterPro" id="IPR029447">
    <property type="entry name" value="DUF4439"/>
</dbReference>
<comment type="caution">
    <text evidence="3">The sequence shown here is derived from an EMBL/GenBank/DDBJ whole genome shotgun (WGS) entry which is preliminary data.</text>
</comment>
<organism evidence="3 4">
    <name type="scientific">Enemella evansiae</name>
    <dbReference type="NCBI Taxonomy" id="2016499"/>
    <lineage>
        <taxon>Bacteria</taxon>
        <taxon>Bacillati</taxon>
        <taxon>Actinomycetota</taxon>
        <taxon>Actinomycetes</taxon>
        <taxon>Propionibacteriales</taxon>
        <taxon>Propionibacteriaceae</taxon>
        <taxon>Enemella</taxon>
    </lineage>
</organism>
<name>A0A255GG56_9ACTN</name>
<dbReference type="Proteomes" id="UP000215896">
    <property type="component" value="Unassembled WGS sequence"/>
</dbReference>
<feature type="compositionally biased region" description="Low complexity" evidence="1">
    <location>
        <begin position="14"/>
        <end position="24"/>
    </location>
</feature>
<accession>A0A255GG56</accession>
<gene>
    <name evidence="3" type="ORF">CGZ94_08035</name>
</gene>
<dbReference type="EMBL" id="NMVO01000012">
    <property type="protein sequence ID" value="OYO14830.1"/>
    <property type="molecule type" value="Genomic_DNA"/>
</dbReference>
<reference evidence="3 4" key="1">
    <citation type="submission" date="2017-07" db="EMBL/GenBank/DDBJ databases">
        <title>Draft whole genome sequences of clinical Proprionibacteriaceae strains.</title>
        <authorList>
            <person name="Bernier A.-M."/>
            <person name="Bernard K."/>
            <person name="Domingo M.-C."/>
        </authorList>
    </citation>
    <scope>NUCLEOTIDE SEQUENCE [LARGE SCALE GENOMIC DNA]</scope>
    <source>
        <strain evidence="3 4">NML 030167</strain>
    </source>
</reference>
<dbReference type="InterPro" id="IPR009078">
    <property type="entry name" value="Ferritin-like_SF"/>
</dbReference>
<proteinExistence type="predicted"/>
<feature type="domain" description="DUF4439" evidence="2">
    <location>
        <begin position="30"/>
        <end position="157"/>
    </location>
</feature>
<dbReference type="Gene3D" id="1.20.1260.10">
    <property type="match status" value="1"/>
</dbReference>
<protein>
    <recommendedName>
        <fullName evidence="2">DUF4439 domain-containing protein</fullName>
    </recommendedName>
</protein>
<sequence length="159" mass="17229">MLLGSTSTRPEPPAAEIRPPASASDVEAPQQLLRQTDALVYGYQVAIGWLRGAEAQNALTVLGRRRALRDQVTALLRDRGQQAPAAEPAYQLTVQPTDPATARELLWRMEIAFAPFAGGWLAAATQTPDRRLAQEALEDTVQLAVGWGGPLPVWPGWPL</sequence>
<dbReference type="Pfam" id="PF14530">
    <property type="entry name" value="DUF4439"/>
    <property type="match status" value="1"/>
</dbReference>
<keyword evidence="4" id="KW-1185">Reference proteome</keyword>